<dbReference type="SUPFAM" id="SSF102588">
    <property type="entry name" value="LmbE-like"/>
    <property type="match status" value="1"/>
</dbReference>
<comment type="caution">
    <text evidence="1">The sequence shown here is derived from an EMBL/GenBank/DDBJ whole genome shotgun (WGS) entry which is preliminary data.</text>
</comment>
<name>A0A7W8N3J1_9BACT</name>
<evidence type="ECO:0000313" key="1">
    <source>
        <dbReference type="EMBL" id="MBB5342586.1"/>
    </source>
</evidence>
<reference evidence="1 2" key="1">
    <citation type="submission" date="2020-08" db="EMBL/GenBank/DDBJ databases">
        <title>Genomic Encyclopedia of Type Strains, Phase IV (KMG-V): Genome sequencing to study the core and pangenomes of soil and plant-associated prokaryotes.</title>
        <authorList>
            <person name="Whitman W."/>
        </authorList>
    </citation>
    <scope>NUCLEOTIDE SEQUENCE [LARGE SCALE GENOMIC DNA]</scope>
    <source>
        <strain evidence="1 2">M8US30</strain>
    </source>
</reference>
<organism evidence="1 2">
    <name type="scientific">Tunturiibacter lichenicola</name>
    <dbReference type="NCBI Taxonomy" id="2051959"/>
    <lineage>
        <taxon>Bacteria</taxon>
        <taxon>Pseudomonadati</taxon>
        <taxon>Acidobacteriota</taxon>
        <taxon>Terriglobia</taxon>
        <taxon>Terriglobales</taxon>
        <taxon>Acidobacteriaceae</taxon>
        <taxon>Tunturiibacter</taxon>
    </lineage>
</organism>
<gene>
    <name evidence="1" type="ORF">HDF10_000536</name>
</gene>
<dbReference type="Gene3D" id="3.40.50.10320">
    <property type="entry name" value="LmbE-like"/>
    <property type="match status" value="1"/>
</dbReference>
<dbReference type="InterPro" id="IPR024078">
    <property type="entry name" value="LmbE-like_dom_sf"/>
</dbReference>
<protein>
    <submittedName>
        <fullName evidence="1">Uncharacterized protein</fullName>
    </submittedName>
</protein>
<accession>A0A7W8N3J1</accession>
<proteinExistence type="predicted"/>
<dbReference type="Proteomes" id="UP000569092">
    <property type="component" value="Unassembled WGS sequence"/>
</dbReference>
<sequence length="243" mass="26577">MTHWLNARHTVTLLNVFTRSRYAPYSDAAFVHENDELSYVSAMRLREDELFLRRVKESLPKGLKNNLHMLDLNLKDAPIRLRVPLDQLCATPVNSADPSIEKIRKALARQSELGAMEALVVPAAVGNDVDHLTVREAAVPFTAALPTAFYEDLPYLAADASASEDLEALRATASKSGSPLTAVVLPADEASDDAIARKRKLVLNYASQIDDEAGAVISGFAANYNGGERLWANQPWLACFASE</sequence>
<dbReference type="EMBL" id="JACHDZ010000001">
    <property type="protein sequence ID" value="MBB5342586.1"/>
    <property type="molecule type" value="Genomic_DNA"/>
</dbReference>
<evidence type="ECO:0000313" key="2">
    <source>
        <dbReference type="Proteomes" id="UP000569092"/>
    </source>
</evidence>
<dbReference type="AlphaFoldDB" id="A0A7W8N3J1"/>